<evidence type="ECO:0000313" key="2">
    <source>
        <dbReference type="Proteomes" id="UP000005258"/>
    </source>
</evidence>
<dbReference type="AlphaFoldDB" id="I3TKJ1"/>
<accession>I3TKJ1</accession>
<proteinExistence type="predicted"/>
<protein>
    <submittedName>
        <fullName evidence="1">Uncharacterized protein</fullName>
    </submittedName>
</protein>
<dbReference type="EMBL" id="CP003236">
    <property type="protein sequence ID" value="AFK53279.1"/>
    <property type="molecule type" value="Genomic_DNA"/>
</dbReference>
<evidence type="ECO:0000313" key="1">
    <source>
        <dbReference type="EMBL" id="AFK53279.1"/>
    </source>
</evidence>
<name>I3TKJ1_TISMK</name>
<dbReference type="STRING" id="1110502.TMO_1440"/>
<dbReference type="HOGENOM" id="CLU_1288403_0_0_5"/>
<keyword evidence="2" id="KW-1185">Reference proteome</keyword>
<gene>
    <name evidence="1" type="ordered locus">TMO_1440</name>
</gene>
<sequence length="214" mass="22779">MLEMARIVSVSIRQLAAGDGHWLQWQIDPPPPDAGLPAIVAGVFAEGLVRRARVTLIGWQDPSPSGHGWVQLPGGDLAAAIPEGRFQRLVDRLRGLPRPVCRSTTDADVVAEIITRDASWSDGAQICFLSARTDPPPSPRIFRVLRPREGLTPDRQQVLVSEGVTAVVRPEDEGRACRIVSIRPGAGAAVLDDVGTSARVAGFVVETGSDSAAT</sequence>
<organism evidence="1 2">
    <name type="scientific">Tistrella mobilis (strain KA081020-065)</name>
    <dbReference type="NCBI Taxonomy" id="1110502"/>
    <lineage>
        <taxon>Bacteria</taxon>
        <taxon>Pseudomonadati</taxon>
        <taxon>Pseudomonadota</taxon>
        <taxon>Alphaproteobacteria</taxon>
        <taxon>Geminicoccales</taxon>
        <taxon>Geminicoccaceae</taxon>
        <taxon>Tistrella</taxon>
    </lineage>
</organism>
<dbReference type="Proteomes" id="UP000005258">
    <property type="component" value="Chromosome"/>
</dbReference>
<reference evidence="1 2" key="1">
    <citation type="journal article" date="2012" name="J. Am. Chem. Soc.">
        <title>Bacterial biosynthesis and maturation of the didemnin anti-cancer agents.</title>
        <authorList>
            <person name="Xu Y."/>
            <person name="Kersten R.D."/>
            <person name="Nam S.J."/>
            <person name="Lu L."/>
            <person name="Al-Suwailem A.M."/>
            <person name="Zheng H."/>
            <person name="Fenical W."/>
            <person name="Dorrestein P.C."/>
            <person name="Moore B.S."/>
            <person name="Qian P.Y."/>
        </authorList>
    </citation>
    <scope>NUCLEOTIDE SEQUENCE [LARGE SCALE GENOMIC DNA]</scope>
    <source>
        <strain evidence="1 2">KA081020-065</strain>
    </source>
</reference>
<dbReference type="KEGG" id="tmo:TMO_1440"/>